<reference evidence="7 8" key="1">
    <citation type="journal article" date="2016" name="Nat. Commun.">
        <title>Thousands of microbial genomes shed light on interconnected biogeochemical processes in an aquifer system.</title>
        <authorList>
            <person name="Anantharaman K."/>
            <person name="Brown C.T."/>
            <person name="Hug L.A."/>
            <person name="Sharon I."/>
            <person name="Castelle C.J."/>
            <person name="Probst A.J."/>
            <person name="Thomas B.C."/>
            <person name="Singh A."/>
            <person name="Wilkins M.J."/>
            <person name="Karaoz U."/>
            <person name="Brodie E.L."/>
            <person name="Williams K.H."/>
            <person name="Hubbard S.S."/>
            <person name="Banfield J.F."/>
        </authorList>
    </citation>
    <scope>NUCLEOTIDE SEQUENCE [LARGE SCALE GENOMIC DNA]</scope>
</reference>
<comment type="caution">
    <text evidence="7">The sequence shown here is derived from an EMBL/GenBank/DDBJ whole genome shotgun (WGS) entry which is preliminary data.</text>
</comment>
<dbReference type="Gene3D" id="2.40.40.20">
    <property type="match status" value="1"/>
</dbReference>
<keyword evidence="1" id="KW-0479">Metal-binding</keyword>
<evidence type="ECO:0000313" key="8">
    <source>
        <dbReference type="Proteomes" id="UP000179129"/>
    </source>
</evidence>
<keyword evidence="3" id="KW-0411">Iron-sulfur</keyword>
<dbReference type="PANTHER" id="PTHR42783">
    <property type="entry name" value="GLUTAMATE SYNTHASE [NADPH] SMALL CHAIN"/>
    <property type="match status" value="1"/>
</dbReference>
<evidence type="ECO:0000313" key="7">
    <source>
        <dbReference type="EMBL" id="OGG04551.1"/>
    </source>
</evidence>
<dbReference type="GO" id="GO:0051536">
    <property type="term" value="F:iron-sulfur cluster binding"/>
    <property type="evidence" value="ECO:0007669"/>
    <property type="project" value="UniProtKB-KW"/>
</dbReference>
<dbReference type="Gene3D" id="3.30.2070.10">
    <property type="entry name" value="Formate dehydrogenase/DMSO reductase"/>
    <property type="match status" value="1"/>
</dbReference>
<dbReference type="InterPro" id="IPR009010">
    <property type="entry name" value="Asp_de-COase-like_dom_sf"/>
</dbReference>
<feature type="region of interest" description="Disordered" evidence="4">
    <location>
        <begin position="1"/>
        <end position="25"/>
    </location>
</feature>
<evidence type="ECO:0008006" key="9">
    <source>
        <dbReference type="Google" id="ProtNLM"/>
    </source>
</evidence>
<dbReference type="GO" id="GO:0046872">
    <property type="term" value="F:metal ion binding"/>
    <property type="evidence" value="ECO:0007669"/>
    <property type="project" value="UniProtKB-KW"/>
</dbReference>
<sequence length="984" mass="108552">MTMRKDFKSPTSGKKLQEDGKEHPVERTAAGALGRRSFLQAGGLSLAAAALSGCQKPFEKAIPYLIQPEEIVPGVANWYASTCGGCPASCGILARTREGRPVKLEGNDLDTRTGGGLCAVGQATVWSLYDSERLKGPVAGGKAVSWDEADKLIWEKLLELDRAGKEIRLLTGTIVSPAASRAVETFLSSFSKARHVSYDPVSASAIREAYRITHGRAMLPSYRFDRAALIVSFDADFLGTWLSPVEFTHQYTSGRRLGDGNTAMSRHVQLESRLSLTGANADQRICIATSDQFPALLRLAGQLARLAGAESDSQLFPDEAGPADDRLRGTLAELAGQLWAARGKSLVACGSNETRVQLLAAYINHLLGGEGNTLDLERPSACRQGDEAGLAGFIEDMNAGKVGALIVWGVNPAYSYPEVELFTDAMKRVELTVSLNGWKDETAELADCLCPDHHYLEAWGDSEPSPGCYTLRQPAIRPLFDTRHAVESLLAWTGRKVEAYDYLRDFWREQVFPKQSEFPDFEKFWESVLRNGVCRVSGETAAGIAPAGFSREAFSQALQSCLDSGISATEADSGIQLDLYQPVSMQDGSCANIPWLQELPDPISKVTWDNVALLAPSTASGLGLRDGDIVRVSRGTVQIELPVALQPGQHERVVSIALGYGRTRAGRAGSVVGVNAYRLVELDQGTFRYSGARVLLEPAGGRVELARTQTHDRLENRPLVWDLSLNSYLEHHAGQQRDKVHQKITLWEAHEHKEHRWAMGLDLNLCTGCAACVIACQAENNIPTVGRQEVQRRREMHWLRIDRYYTGPEEEPSVLFQPIMCSQCDNAPCETVCPTLAAVHSSDGLNMQVYNRCIGTRYCENNCPFKVRRFNWFNYNKTREFENLVLNPDVTVRSRGVMEKCTFCVQRIQEKKILARNERRPVADGEIRPACAQSCPAGAIVFGDLKDPESRISRLFKDSRHFRLLTELNIEPAVAYLSKVRNKA</sequence>
<dbReference type="SUPFAM" id="SSF50692">
    <property type="entry name" value="ADC-like"/>
    <property type="match status" value="1"/>
</dbReference>
<dbReference type="GO" id="GO:0016491">
    <property type="term" value="F:oxidoreductase activity"/>
    <property type="evidence" value="ECO:0007669"/>
    <property type="project" value="InterPro"/>
</dbReference>
<dbReference type="PANTHER" id="PTHR42783:SF3">
    <property type="entry name" value="GLUTAMATE SYNTHASE [NADPH] SMALL CHAIN-RELATED"/>
    <property type="match status" value="1"/>
</dbReference>
<feature type="compositionally biased region" description="Basic and acidic residues" evidence="4">
    <location>
        <begin position="15"/>
        <end position="25"/>
    </location>
</feature>
<dbReference type="PROSITE" id="PS51669">
    <property type="entry name" value="4FE4S_MOW_BIS_MGD"/>
    <property type="match status" value="1"/>
</dbReference>
<name>A0A1F5YWI8_9BACT</name>
<evidence type="ECO:0000256" key="2">
    <source>
        <dbReference type="ARBA" id="ARBA00023004"/>
    </source>
</evidence>
<dbReference type="SUPFAM" id="SSF54862">
    <property type="entry name" value="4Fe-4S ferredoxins"/>
    <property type="match status" value="1"/>
</dbReference>
<dbReference type="PROSITE" id="PS51379">
    <property type="entry name" value="4FE4S_FER_2"/>
    <property type="match status" value="2"/>
</dbReference>
<dbReference type="Gene3D" id="3.40.50.740">
    <property type="match status" value="1"/>
</dbReference>
<evidence type="ECO:0000259" key="6">
    <source>
        <dbReference type="PROSITE" id="PS51669"/>
    </source>
</evidence>
<dbReference type="Gene3D" id="3.30.70.20">
    <property type="match status" value="2"/>
</dbReference>
<dbReference type="CDD" id="cd10551">
    <property type="entry name" value="PsrB"/>
    <property type="match status" value="1"/>
</dbReference>
<protein>
    <recommendedName>
        <fullName evidence="9">Molybdopterin oxidoreductase</fullName>
    </recommendedName>
</protein>
<dbReference type="Pfam" id="PF13247">
    <property type="entry name" value="Fer4_11"/>
    <property type="match status" value="1"/>
</dbReference>
<dbReference type="AlphaFoldDB" id="A0A1F5YWI8"/>
<keyword evidence="2" id="KW-0408">Iron</keyword>
<evidence type="ECO:0000256" key="3">
    <source>
        <dbReference type="ARBA" id="ARBA00023014"/>
    </source>
</evidence>
<feature type="domain" description="4Fe-4S Mo/W bis-MGD-type" evidence="6">
    <location>
        <begin position="76"/>
        <end position="132"/>
    </location>
</feature>
<proteinExistence type="predicted"/>
<dbReference type="InterPro" id="IPR017896">
    <property type="entry name" value="4Fe4S_Fe-S-bd"/>
</dbReference>
<organism evidence="7 8">
    <name type="scientific">Candidatus Glassbacteria bacterium RIFCSPLOWO2_12_FULL_58_11</name>
    <dbReference type="NCBI Taxonomy" id="1817867"/>
    <lineage>
        <taxon>Bacteria</taxon>
        <taxon>Candidatus Glassiibacteriota</taxon>
    </lineage>
</organism>
<dbReference type="CDD" id="cd02784">
    <property type="entry name" value="MopB_CT_PHLH"/>
    <property type="match status" value="1"/>
</dbReference>
<gene>
    <name evidence="7" type="ORF">A3F83_09960</name>
</gene>
<dbReference type="InterPro" id="IPR006963">
    <property type="entry name" value="Mopterin_OxRdtase_4Fe-4S_dom"/>
</dbReference>
<dbReference type="EMBL" id="MFIX01000114">
    <property type="protein sequence ID" value="OGG04551.1"/>
    <property type="molecule type" value="Genomic_DNA"/>
</dbReference>
<feature type="domain" description="4Fe-4S ferredoxin-type" evidence="5">
    <location>
        <begin position="812"/>
        <end position="844"/>
    </location>
</feature>
<dbReference type="PROSITE" id="PS51318">
    <property type="entry name" value="TAT"/>
    <property type="match status" value="1"/>
</dbReference>
<dbReference type="InterPro" id="IPR006311">
    <property type="entry name" value="TAT_signal"/>
</dbReference>
<dbReference type="SMART" id="SM00926">
    <property type="entry name" value="Molybdop_Fe4S4"/>
    <property type="match status" value="1"/>
</dbReference>
<dbReference type="STRING" id="1817867.A3F83_09960"/>
<dbReference type="SUPFAM" id="SSF53706">
    <property type="entry name" value="Formate dehydrogenase/DMSO reductase, domains 1-3"/>
    <property type="match status" value="1"/>
</dbReference>
<feature type="domain" description="4Fe-4S ferredoxin-type" evidence="5">
    <location>
        <begin position="757"/>
        <end position="787"/>
    </location>
</feature>
<evidence type="ECO:0000259" key="5">
    <source>
        <dbReference type="PROSITE" id="PS51379"/>
    </source>
</evidence>
<dbReference type="Proteomes" id="UP000179129">
    <property type="component" value="Unassembled WGS sequence"/>
</dbReference>
<dbReference type="Gene3D" id="3.30.200.210">
    <property type="match status" value="1"/>
</dbReference>
<accession>A0A1F5YWI8</accession>
<evidence type="ECO:0000256" key="1">
    <source>
        <dbReference type="ARBA" id="ARBA00022723"/>
    </source>
</evidence>
<evidence type="ECO:0000256" key="4">
    <source>
        <dbReference type="SAM" id="MobiDB-lite"/>
    </source>
</evidence>
<dbReference type="Pfam" id="PF04879">
    <property type="entry name" value="Molybdop_Fe4S4"/>
    <property type="match status" value="1"/>
</dbReference>